<dbReference type="AlphaFoldDB" id="A0A7M4D2B0"/>
<evidence type="ECO:0008006" key="6">
    <source>
        <dbReference type="Google" id="ProtNLM"/>
    </source>
</evidence>
<evidence type="ECO:0000313" key="2">
    <source>
        <dbReference type="EMBL" id="MUP36789.1"/>
    </source>
</evidence>
<keyword evidence="1" id="KW-0732">Signal</keyword>
<reference evidence="3 4" key="1">
    <citation type="submission" date="2019-11" db="EMBL/GenBank/DDBJ databases">
        <title>Draft genome sequence of Labilibaculum sp. strain SYP isolated from Black Sea.</title>
        <authorList>
            <person name="Yadav S."/>
            <person name="Villanueva L."/>
        </authorList>
    </citation>
    <scope>NUCLEOTIDE SEQUENCE [LARGE SCALE GENOMIC DNA]</scope>
    <source>
        <strain evidence="3 4">44</strain>
    </source>
</reference>
<dbReference type="EMBL" id="WOTW01000004">
    <property type="protein sequence ID" value="MUP36789.1"/>
    <property type="molecule type" value="Genomic_DNA"/>
</dbReference>
<reference evidence="2 5" key="2">
    <citation type="submission" date="2019-12" db="EMBL/GenBank/DDBJ databases">
        <title>Draft genome sequence of Labilibaculum sp. strain 44 isolated from deep waters of Black Sea.</title>
        <authorList>
            <person name="Yadav S."/>
            <person name="Villanueva L."/>
        </authorList>
    </citation>
    <scope>NUCLEOTIDE SEQUENCE [LARGE SCALE GENOMIC DNA]</scope>
    <source>
        <strain evidence="2 5">44</strain>
    </source>
</reference>
<dbReference type="RefSeq" id="WP_156194693.1">
    <property type="nucleotide sequence ID" value="NZ_QTZN02000004.1"/>
</dbReference>
<sequence length="123" mass="13704">MIKSKCILICTCLFFFFAIGCEKSTESDMGNVSFGVNTHLINCISVAEVFIDNKSQGLIPGFCDTIINCDSVNTLNLKIAVGKHSYYIELKEQSSSCCNEQSGDFELKDNECVKIFFDLKKSE</sequence>
<accession>A0A7M4D2B0</accession>
<gene>
    <name evidence="3" type="ORF">DWB62_003075</name>
    <name evidence="2" type="ORF">GNY23_03075</name>
</gene>
<keyword evidence="4" id="KW-1185">Reference proteome</keyword>
<evidence type="ECO:0000313" key="3">
    <source>
        <dbReference type="EMBL" id="MVB05994.1"/>
    </source>
</evidence>
<proteinExistence type="predicted"/>
<protein>
    <recommendedName>
        <fullName evidence="6">DUF4397 domain-containing protein</fullName>
    </recommendedName>
</protein>
<feature type="chain" id="PRO_5029486245" description="DUF4397 domain-containing protein" evidence="1">
    <location>
        <begin position="21"/>
        <end position="123"/>
    </location>
</feature>
<evidence type="ECO:0000313" key="5">
    <source>
        <dbReference type="Proteomes" id="UP000462449"/>
    </source>
</evidence>
<evidence type="ECO:0000256" key="1">
    <source>
        <dbReference type="SAM" id="SignalP"/>
    </source>
</evidence>
<comment type="caution">
    <text evidence="2">The sequence shown here is derived from an EMBL/GenBank/DDBJ whole genome shotgun (WGS) entry which is preliminary data.</text>
</comment>
<feature type="signal peptide" evidence="1">
    <location>
        <begin position="1"/>
        <end position="20"/>
    </location>
</feature>
<dbReference type="Proteomes" id="UP000462449">
    <property type="component" value="Unassembled WGS sequence"/>
</dbReference>
<dbReference type="EMBL" id="QTZN02000004">
    <property type="protein sequence ID" value="MVB05994.1"/>
    <property type="molecule type" value="Genomic_DNA"/>
</dbReference>
<name>A0A7M4D2B0_9BACT</name>
<organism evidence="2 5">
    <name type="scientific">Labilibaculum euxinus</name>
    <dbReference type="NCBI Taxonomy" id="2686357"/>
    <lineage>
        <taxon>Bacteria</taxon>
        <taxon>Pseudomonadati</taxon>
        <taxon>Bacteroidota</taxon>
        <taxon>Bacteroidia</taxon>
        <taxon>Marinilabiliales</taxon>
        <taxon>Marinifilaceae</taxon>
        <taxon>Labilibaculum</taxon>
    </lineage>
</organism>
<dbReference type="Proteomes" id="UP000285951">
    <property type="component" value="Unassembled WGS sequence"/>
</dbReference>
<dbReference type="PROSITE" id="PS51257">
    <property type="entry name" value="PROKAR_LIPOPROTEIN"/>
    <property type="match status" value="1"/>
</dbReference>
<evidence type="ECO:0000313" key="4">
    <source>
        <dbReference type="Proteomes" id="UP000285951"/>
    </source>
</evidence>